<dbReference type="Proteomes" id="UP000461880">
    <property type="component" value="Unassembled WGS sequence"/>
</dbReference>
<evidence type="ECO:0000256" key="1">
    <source>
        <dbReference type="ARBA" id="ARBA00035885"/>
    </source>
</evidence>
<dbReference type="SMART" id="SM00506">
    <property type="entry name" value="A1pp"/>
    <property type="match status" value="1"/>
</dbReference>
<comment type="caution">
    <text evidence="3">The sequence shown here is derived from an EMBL/GenBank/DDBJ whole genome shotgun (WGS) entry which is preliminary data.</text>
</comment>
<organism evidence="3 4">
    <name type="scientific">Stecheria intestinalis</name>
    <dbReference type="NCBI Taxonomy" id="2606630"/>
    <lineage>
        <taxon>Bacteria</taxon>
        <taxon>Bacillati</taxon>
        <taxon>Bacillota</taxon>
        <taxon>Erysipelotrichia</taxon>
        <taxon>Erysipelotrichales</taxon>
        <taxon>Erysipelotrichaceae</taxon>
        <taxon>Stecheria</taxon>
    </lineage>
</organism>
<sequence>MIRYIEGDMFKSPAQVLVNTVNTVGVMGKGVALEFKKRYPDMFQAYREVCDKRKLKIGTLMLFYEPDHWVLLFPTKENWRNPSRIEYIEAGLAKFRRTYAEKGITSVAFPRLGCGNGELNWSDVQPVMEKFLQDLPIDVYVYLGMGTDPFPEHKNQEKTVDWLRHNAKDMSFQGLEDDIRYNCSIVPYHFSSDRSDWCVLWKEGLAFEKNGKDKEQVLVDEDSFFEIWSDLRSNGIAARRTAGSLERLVMDLLLSLGYLSEIRISDGKTGEKTEGYQINSGEGRVYDLKGRSDELSGNHSEK</sequence>
<dbReference type="Pfam" id="PF01661">
    <property type="entry name" value="Macro"/>
    <property type="match status" value="1"/>
</dbReference>
<comment type="catalytic activity">
    <reaction evidence="1">
        <text>an N-(ADP-alpha-D-ribosyl)-thymidine in DNA + H2O = a thymidine in DNA + ADP-D-ribose</text>
        <dbReference type="Rhea" id="RHEA:71655"/>
        <dbReference type="Rhea" id="RHEA-COMP:13556"/>
        <dbReference type="Rhea" id="RHEA-COMP:18051"/>
        <dbReference type="ChEBI" id="CHEBI:15377"/>
        <dbReference type="ChEBI" id="CHEBI:57967"/>
        <dbReference type="ChEBI" id="CHEBI:137386"/>
        <dbReference type="ChEBI" id="CHEBI:191199"/>
    </reaction>
    <physiologicalReaction direction="left-to-right" evidence="1">
        <dbReference type="Rhea" id="RHEA:71656"/>
    </physiologicalReaction>
</comment>
<dbReference type="AlphaFoldDB" id="A0A7X2NTV8"/>
<accession>A0A7X2NTV8</accession>
<gene>
    <name evidence="3" type="ORF">FYJ51_09820</name>
</gene>
<dbReference type="PANTHER" id="PTHR12521:SF0">
    <property type="entry name" value="ADP-RIBOSE GLYCOHYDROLASE OARD1"/>
    <property type="match status" value="1"/>
</dbReference>
<keyword evidence="4" id="KW-1185">Reference proteome</keyword>
<reference evidence="3 4" key="1">
    <citation type="submission" date="2019-08" db="EMBL/GenBank/DDBJ databases">
        <title>In-depth cultivation of the pig gut microbiome towards novel bacterial diversity and tailored functional studies.</title>
        <authorList>
            <person name="Wylensek D."/>
            <person name="Hitch T.C.A."/>
            <person name="Clavel T."/>
        </authorList>
    </citation>
    <scope>NUCLEOTIDE SEQUENCE [LARGE SCALE GENOMIC DNA]</scope>
    <source>
        <strain evidence="3 4">Oil+RF-744-GAM-WT-6</strain>
    </source>
</reference>
<dbReference type="GO" id="GO:0140291">
    <property type="term" value="P:peptidyl-glutamate ADP-deribosylation"/>
    <property type="evidence" value="ECO:0007669"/>
    <property type="project" value="TreeGrafter"/>
</dbReference>
<dbReference type="Gene3D" id="3.40.220.10">
    <property type="entry name" value="Leucine Aminopeptidase, subunit E, domain 1"/>
    <property type="match status" value="1"/>
</dbReference>
<dbReference type="InterPro" id="IPR043472">
    <property type="entry name" value="Macro_dom-like"/>
</dbReference>
<dbReference type="SUPFAM" id="SSF52949">
    <property type="entry name" value="Macro domain-like"/>
    <property type="match status" value="1"/>
</dbReference>
<evidence type="ECO:0000259" key="2">
    <source>
        <dbReference type="PROSITE" id="PS51154"/>
    </source>
</evidence>
<evidence type="ECO:0000313" key="3">
    <source>
        <dbReference type="EMBL" id="MSS59191.1"/>
    </source>
</evidence>
<dbReference type="RefSeq" id="WP_154505358.1">
    <property type="nucleotide sequence ID" value="NZ_VUMN01000025.1"/>
</dbReference>
<name>A0A7X2NTV8_9FIRM</name>
<dbReference type="PROSITE" id="PS51154">
    <property type="entry name" value="MACRO"/>
    <property type="match status" value="1"/>
</dbReference>
<dbReference type="CDD" id="cd02901">
    <property type="entry name" value="Macro_Poa1p-like"/>
    <property type="match status" value="1"/>
</dbReference>
<dbReference type="InterPro" id="IPR050892">
    <property type="entry name" value="ADP-ribose_metab_enzymes"/>
</dbReference>
<proteinExistence type="predicted"/>
<feature type="domain" description="Macro" evidence="2">
    <location>
        <begin position="1"/>
        <end position="150"/>
    </location>
</feature>
<evidence type="ECO:0000313" key="4">
    <source>
        <dbReference type="Proteomes" id="UP000461880"/>
    </source>
</evidence>
<dbReference type="PANTHER" id="PTHR12521">
    <property type="entry name" value="PROTEIN C6ORF130"/>
    <property type="match status" value="1"/>
</dbReference>
<dbReference type="EMBL" id="VUMN01000025">
    <property type="protein sequence ID" value="MSS59191.1"/>
    <property type="molecule type" value="Genomic_DNA"/>
</dbReference>
<dbReference type="InterPro" id="IPR002589">
    <property type="entry name" value="Macro_dom"/>
</dbReference>
<protein>
    <submittedName>
        <fullName evidence="3">Macro domain-containing protein</fullName>
    </submittedName>
</protein>